<sequence>MKETNLEEIVEIAESYCKNGVPWHHHFLTLECMFNKSDKFQIILENEKIGESFVATFDYKPMKELEFLENLFFNRKK</sequence>
<name>A0A0F9UF67_9ZZZZ</name>
<dbReference type="AlphaFoldDB" id="A0A0F9UF67"/>
<organism evidence="1">
    <name type="scientific">marine sediment metagenome</name>
    <dbReference type="NCBI Taxonomy" id="412755"/>
    <lineage>
        <taxon>unclassified sequences</taxon>
        <taxon>metagenomes</taxon>
        <taxon>ecological metagenomes</taxon>
    </lineage>
</organism>
<dbReference type="EMBL" id="LAZR01000100">
    <property type="protein sequence ID" value="KKN91840.1"/>
    <property type="molecule type" value="Genomic_DNA"/>
</dbReference>
<comment type="caution">
    <text evidence="1">The sequence shown here is derived from an EMBL/GenBank/DDBJ whole genome shotgun (WGS) entry which is preliminary data.</text>
</comment>
<protein>
    <submittedName>
        <fullName evidence="1">Uncharacterized protein</fullName>
    </submittedName>
</protein>
<reference evidence="1" key="1">
    <citation type="journal article" date="2015" name="Nature">
        <title>Complex archaea that bridge the gap between prokaryotes and eukaryotes.</title>
        <authorList>
            <person name="Spang A."/>
            <person name="Saw J.H."/>
            <person name="Jorgensen S.L."/>
            <person name="Zaremba-Niedzwiedzka K."/>
            <person name="Martijn J."/>
            <person name="Lind A.E."/>
            <person name="van Eijk R."/>
            <person name="Schleper C."/>
            <person name="Guy L."/>
            <person name="Ettema T.J."/>
        </authorList>
    </citation>
    <scope>NUCLEOTIDE SEQUENCE</scope>
</reference>
<evidence type="ECO:0000313" key="1">
    <source>
        <dbReference type="EMBL" id="KKN91840.1"/>
    </source>
</evidence>
<accession>A0A0F9UF67</accession>
<proteinExistence type="predicted"/>
<gene>
    <name evidence="1" type="ORF">LCGC14_0215160</name>
</gene>